<name>A0ABR2JM43_9PEZI</name>
<reference evidence="1 2" key="1">
    <citation type="journal article" date="2024" name="IMA Fungus">
        <title>Apiospora arundinis, a panoply of carbohydrate-active enzymes and secondary metabolites.</title>
        <authorList>
            <person name="Sorensen T."/>
            <person name="Petersen C."/>
            <person name="Muurmann A.T."/>
            <person name="Christiansen J.V."/>
            <person name="Brundto M.L."/>
            <person name="Overgaard C.K."/>
            <person name="Boysen A.T."/>
            <person name="Wollenberg R.D."/>
            <person name="Larsen T.O."/>
            <person name="Sorensen J.L."/>
            <person name="Nielsen K.L."/>
            <person name="Sondergaard T.E."/>
        </authorList>
    </citation>
    <scope>NUCLEOTIDE SEQUENCE [LARGE SCALE GENOMIC DNA]</scope>
    <source>
        <strain evidence="1 2">AAU 773</strain>
    </source>
</reference>
<comment type="caution">
    <text evidence="1">The sequence shown here is derived from an EMBL/GenBank/DDBJ whole genome shotgun (WGS) entry which is preliminary data.</text>
</comment>
<protein>
    <submittedName>
        <fullName evidence="1">Uncharacterized protein</fullName>
    </submittedName>
</protein>
<evidence type="ECO:0000313" key="1">
    <source>
        <dbReference type="EMBL" id="KAK8879733.1"/>
    </source>
</evidence>
<dbReference type="EMBL" id="JAPCWZ010000001">
    <property type="protein sequence ID" value="KAK8879733.1"/>
    <property type="molecule type" value="Genomic_DNA"/>
</dbReference>
<organism evidence="1 2">
    <name type="scientific">Apiospora arundinis</name>
    <dbReference type="NCBI Taxonomy" id="335852"/>
    <lineage>
        <taxon>Eukaryota</taxon>
        <taxon>Fungi</taxon>
        <taxon>Dikarya</taxon>
        <taxon>Ascomycota</taxon>
        <taxon>Pezizomycotina</taxon>
        <taxon>Sordariomycetes</taxon>
        <taxon>Xylariomycetidae</taxon>
        <taxon>Amphisphaeriales</taxon>
        <taxon>Apiosporaceae</taxon>
        <taxon>Apiospora</taxon>
    </lineage>
</organism>
<keyword evidence="2" id="KW-1185">Reference proteome</keyword>
<accession>A0ABR2JM43</accession>
<evidence type="ECO:0000313" key="2">
    <source>
        <dbReference type="Proteomes" id="UP001390339"/>
    </source>
</evidence>
<sequence length="105" mass="11658">MSVPIGLSFGDIVAASKILRNVAHAINDQRTIKDDYLSMYQQVNTYIAVLDNLKGFELDERFAQHAQALKALTGQIKKSATDIQTSLAQYQGTLGPNEERQSMRS</sequence>
<gene>
    <name evidence="1" type="ORF">PGQ11_001027</name>
</gene>
<proteinExistence type="predicted"/>
<dbReference type="Proteomes" id="UP001390339">
    <property type="component" value="Unassembled WGS sequence"/>
</dbReference>